<keyword evidence="1" id="KW-0472">Membrane</keyword>
<dbReference type="Proteomes" id="UP000628442">
    <property type="component" value="Unassembled WGS sequence"/>
</dbReference>
<dbReference type="PANTHER" id="PTHR43081">
    <property type="entry name" value="ADENYLATE CYCLASE, TERMINAL-DIFFERENTIATION SPECIFIC-RELATED"/>
    <property type="match status" value="1"/>
</dbReference>
<gene>
    <name evidence="3" type="primary">gidA</name>
    <name evidence="3" type="ORF">GCM10007387_39590</name>
</gene>
<dbReference type="InterPro" id="IPR050697">
    <property type="entry name" value="Adenylyl/Guanylyl_Cyclase_3/4"/>
</dbReference>
<dbReference type="InterPro" id="IPR029787">
    <property type="entry name" value="Nucleotide_cyclase"/>
</dbReference>
<dbReference type="GO" id="GO:0006171">
    <property type="term" value="P:cAMP biosynthetic process"/>
    <property type="evidence" value="ECO:0007669"/>
    <property type="project" value="TreeGrafter"/>
</dbReference>
<dbReference type="CDD" id="cd07302">
    <property type="entry name" value="CHD"/>
    <property type="match status" value="1"/>
</dbReference>
<name>A0AA87XZA6_9BURK</name>
<evidence type="ECO:0000313" key="3">
    <source>
        <dbReference type="EMBL" id="GGY53294.1"/>
    </source>
</evidence>
<dbReference type="GO" id="GO:0035556">
    <property type="term" value="P:intracellular signal transduction"/>
    <property type="evidence" value="ECO:0007669"/>
    <property type="project" value="InterPro"/>
</dbReference>
<organism evidence="3 4">
    <name type="scientific">Pseudoduganella albidiflava</name>
    <dbReference type="NCBI Taxonomy" id="321983"/>
    <lineage>
        <taxon>Bacteria</taxon>
        <taxon>Pseudomonadati</taxon>
        <taxon>Pseudomonadota</taxon>
        <taxon>Betaproteobacteria</taxon>
        <taxon>Burkholderiales</taxon>
        <taxon>Oxalobacteraceae</taxon>
        <taxon>Telluria group</taxon>
        <taxon>Pseudoduganella</taxon>
    </lineage>
</organism>
<sequence length="763" mass="81452">MTMPALADRLGRVRQRVRRHAARTLAGLLLTLGAALQAGGWLHLDTVARMDTFIAGLRMRIEPAELDPRIVIVDIDDRSLTEVGRFPWSRDVMARLVTQLTRHHGATAVGFDIAFPEPDNSSGYGVLQGLARNELRDVPGLAAQLARLRPRLDYDGQLAAALAGQPVVLGYATGSTQAKGVLPRPAFTEEALNGRTLHAYRAPGYEANIARLQSAARGAGIYSVVPDADGVVRQAPLLQRIGNGYYPALSLATVAAALDARAIAPLWEGTVDTLSAAGRAAGGLDAIALFHPHGSVRIPVGEGLTTTVQFRGTGGPRGGAFRYVSAADVLRGAVPAGVLEGAIVLVGTTAVGLNDLRATPVSAVYPGVEVHANLIRSILDGSFKARPDYAPAAELLQVLALGVLLSFALAVLAPAPSIVLALGAALAAGWLNVHLYAIHDMALDVSMALLLVLALFILNLAWGYFFEVRRGRALVARFGEYVAPELVAEMAEDPRRYGMEGESRELTVLFADVRGFTTISEGLAPQVLREYINRYLTAMSADIRDSHRGTLDKYIGDAVMAFWGAPVPFADHARRGVATALAMQATAARLNAEFIERGWPPLAIGIGLNSGTMHVGDMGSSIRRAYTVMGDAVNLGARLEGLTRIYGVGICAGAATRAAAPQFAWRELDLVRVKGKQEPVAIHEPVAPLDGIDGSVQAELADWHEALALVRAQRWDDAGARLADLHARFPERALYTLYASRVARYRQHPPGADWDGVTTFDSK</sequence>
<feature type="transmembrane region" description="Helical" evidence="1">
    <location>
        <begin position="445"/>
        <end position="465"/>
    </location>
</feature>
<dbReference type="SUPFAM" id="SSF55073">
    <property type="entry name" value="Nucleotide cyclase"/>
    <property type="match status" value="1"/>
</dbReference>
<feature type="transmembrane region" description="Helical" evidence="1">
    <location>
        <begin position="419"/>
        <end position="439"/>
    </location>
</feature>
<reference evidence="3" key="1">
    <citation type="journal article" date="2014" name="Int. J. Syst. Evol. Microbiol.">
        <title>Complete genome sequence of Corynebacterium casei LMG S-19264T (=DSM 44701T), isolated from a smear-ripened cheese.</title>
        <authorList>
            <consortium name="US DOE Joint Genome Institute (JGI-PGF)"/>
            <person name="Walter F."/>
            <person name="Albersmeier A."/>
            <person name="Kalinowski J."/>
            <person name="Ruckert C."/>
        </authorList>
    </citation>
    <scope>NUCLEOTIDE SEQUENCE</scope>
    <source>
        <strain evidence="3">KCTC 12343</strain>
    </source>
</reference>
<protein>
    <submittedName>
        <fullName evidence="3">Adenylate/guanylate cyclase domain-containing protein</fullName>
    </submittedName>
</protein>
<keyword evidence="1" id="KW-1133">Transmembrane helix</keyword>
<dbReference type="InterPro" id="IPR001054">
    <property type="entry name" value="A/G_cyclase"/>
</dbReference>
<dbReference type="AlphaFoldDB" id="A0AA87XZA6"/>
<feature type="domain" description="Guanylate cyclase" evidence="2">
    <location>
        <begin position="507"/>
        <end position="640"/>
    </location>
</feature>
<evidence type="ECO:0000313" key="4">
    <source>
        <dbReference type="Proteomes" id="UP000628442"/>
    </source>
</evidence>
<dbReference type="SMART" id="SM01080">
    <property type="entry name" value="CHASE2"/>
    <property type="match status" value="1"/>
</dbReference>
<accession>A0AA87XZA6</accession>
<evidence type="ECO:0000259" key="2">
    <source>
        <dbReference type="PROSITE" id="PS50125"/>
    </source>
</evidence>
<keyword evidence="1" id="KW-0812">Transmembrane</keyword>
<reference evidence="3" key="2">
    <citation type="submission" date="2022-12" db="EMBL/GenBank/DDBJ databases">
        <authorList>
            <person name="Sun Q."/>
            <person name="Kim S."/>
        </authorList>
    </citation>
    <scope>NUCLEOTIDE SEQUENCE</scope>
    <source>
        <strain evidence="3">KCTC 12343</strain>
    </source>
</reference>
<dbReference type="SMART" id="SM00044">
    <property type="entry name" value="CYCc"/>
    <property type="match status" value="1"/>
</dbReference>
<dbReference type="EMBL" id="BMWV01000009">
    <property type="protein sequence ID" value="GGY53294.1"/>
    <property type="molecule type" value="Genomic_DNA"/>
</dbReference>
<evidence type="ECO:0000256" key="1">
    <source>
        <dbReference type="SAM" id="Phobius"/>
    </source>
</evidence>
<dbReference type="Pfam" id="PF05226">
    <property type="entry name" value="CHASE2"/>
    <property type="match status" value="1"/>
</dbReference>
<dbReference type="Gene3D" id="3.30.70.1230">
    <property type="entry name" value="Nucleotide cyclase"/>
    <property type="match status" value="1"/>
</dbReference>
<dbReference type="GO" id="GO:0004016">
    <property type="term" value="F:adenylate cyclase activity"/>
    <property type="evidence" value="ECO:0007669"/>
    <property type="project" value="UniProtKB-ARBA"/>
</dbReference>
<dbReference type="Pfam" id="PF00211">
    <property type="entry name" value="Guanylate_cyc"/>
    <property type="match status" value="1"/>
</dbReference>
<comment type="caution">
    <text evidence="3">The sequence shown here is derived from an EMBL/GenBank/DDBJ whole genome shotgun (WGS) entry which is preliminary data.</text>
</comment>
<dbReference type="PANTHER" id="PTHR43081:SF1">
    <property type="entry name" value="ADENYLATE CYCLASE, TERMINAL-DIFFERENTIATION SPECIFIC"/>
    <property type="match status" value="1"/>
</dbReference>
<proteinExistence type="predicted"/>
<dbReference type="PROSITE" id="PS50125">
    <property type="entry name" value="GUANYLATE_CYCLASE_2"/>
    <property type="match status" value="1"/>
</dbReference>
<dbReference type="InterPro" id="IPR007890">
    <property type="entry name" value="CHASE2"/>
</dbReference>